<keyword evidence="3" id="KW-1185">Reference proteome</keyword>
<evidence type="ECO:0000256" key="1">
    <source>
        <dbReference type="SAM" id="Coils"/>
    </source>
</evidence>
<dbReference type="EMBL" id="LSRX01000060">
    <property type="protein sequence ID" value="OLQ11342.1"/>
    <property type="molecule type" value="Genomic_DNA"/>
</dbReference>
<dbReference type="AlphaFoldDB" id="A0A1Q9EVB8"/>
<dbReference type="OrthoDB" id="434994at2759"/>
<evidence type="ECO:0000313" key="3">
    <source>
        <dbReference type="Proteomes" id="UP000186817"/>
    </source>
</evidence>
<evidence type="ECO:0000313" key="2">
    <source>
        <dbReference type="EMBL" id="OLQ11342.1"/>
    </source>
</evidence>
<keyword evidence="1" id="KW-0175">Coiled coil</keyword>
<protein>
    <submittedName>
        <fullName evidence="2">Uncharacterized protein</fullName>
    </submittedName>
</protein>
<proteinExistence type="predicted"/>
<accession>A0A1Q9EVB8</accession>
<dbReference type="Proteomes" id="UP000186817">
    <property type="component" value="Unassembled WGS sequence"/>
</dbReference>
<organism evidence="2 3">
    <name type="scientific">Symbiodinium microadriaticum</name>
    <name type="common">Dinoflagellate</name>
    <name type="synonym">Zooxanthella microadriatica</name>
    <dbReference type="NCBI Taxonomy" id="2951"/>
    <lineage>
        <taxon>Eukaryota</taxon>
        <taxon>Sar</taxon>
        <taxon>Alveolata</taxon>
        <taxon>Dinophyceae</taxon>
        <taxon>Suessiales</taxon>
        <taxon>Symbiodiniaceae</taxon>
        <taxon>Symbiodinium</taxon>
    </lineage>
</organism>
<name>A0A1Q9EVB8_SYMMI</name>
<sequence>MAKAEELSTDWQRSAGDFSCSICRRKRLTAQDFSKKQVDKALESLQSIPEKDIRNGQEIKTVLFITAVCKKCMEEKEQKEKEEAAARREEREQAIAATELEAPPRVEILSKF</sequence>
<feature type="coiled-coil region" evidence="1">
    <location>
        <begin position="69"/>
        <end position="101"/>
    </location>
</feature>
<gene>
    <name evidence="2" type="ORF">AK812_SmicGene4822</name>
</gene>
<comment type="caution">
    <text evidence="2">The sequence shown here is derived from an EMBL/GenBank/DDBJ whole genome shotgun (WGS) entry which is preliminary data.</text>
</comment>
<reference evidence="2 3" key="1">
    <citation type="submission" date="2016-02" db="EMBL/GenBank/DDBJ databases">
        <title>Genome analysis of coral dinoflagellate symbionts highlights evolutionary adaptations to a symbiotic lifestyle.</title>
        <authorList>
            <person name="Aranda M."/>
            <person name="Li Y."/>
            <person name="Liew Y.J."/>
            <person name="Baumgarten S."/>
            <person name="Simakov O."/>
            <person name="Wilson M."/>
            <person name="Piel J."/>
            <person name="Ashoor H."/>
            <person name="Bougouffa S."/>
            <person name="Bajic V.B."/>
            <person name="Ryu T."/>
            <person name="Ravasi T."/>
            <person name="Bayer T."/>
            <person name="Micklem G."/>
            <person name="Kim H."/>
            <person name="Bhak J."/>
            <person name="Lajeunesse T.C."/>
            <person name="Voolstra C.R."/>
        </authorList>
    </citation>
    <scope>NUCLEOTIDE SEQUENCE [LARGE SCALE GENOMIC DNA]</scope>
    <source>
        <strain evidence="2 3">CCMP2467</strain>
    </source>
</reference>